<dbReference type="EMBL" id="JASNVU010000001">
    <property type="protein sequence ID" value="MDK4333844.1"/>
    <property type="molecule type" value="Genomic_DNA"/>
</dbReference>
<proteinExistence type="predicted"/>
<dbReference type="AlphaFoldDB" id="A0AAP4FAV4"/>
<protein>
    <submittedName>
        <fullName evidence="1">Uncharacterized protein</fullName>
    </submittedName>
</protein>
<organism evidence="1 2">
    <name type="scientific">Corynebacterium accolens</name>
    <dbReference type="NCBI Taxonomy" id="38284"/>
    <lineage>
        <taxon>Bacteria</taxon>
        <taxon>Bacillati</taxon>
        <taxon>Actinomycetota</taxon>
        <taxon>Actinomycetes</taxon>
        <taxon>Mycobacteriales</taxon>
        <taxon>Corynebacteriaceae</taxon>
        <taxon>Corynebacterium</taxon>
    </lineage>
</organism>
<reference evidence="1" key="1">
    <citation type="submission" date="2023-05" db="EMBL/GenBank/DDBJ databases">
        <title>Metabolic capabilities are highly conserved among human nasal-associated Corynebacterium species in pangenomic analyses.</title>
        <authorList>
            <person name="Tran T.H."/>
            <person name="Roberts A.Q."/>
            <person name="Escapa I.F."/>
            <person name="Gao W."/>
            <person name="Conlan S."/>
            <person name="Kong H."/>
            <person name="Segre J.A."/>
            <person name="Kelly M.S."/>
            <person name="Lemon K.P."/>
        </authorList>
    </citation>
    <scope>NUCLEOTIDE SEQUENCE</scope>
    <source>
        <strain evidence="1">KPL2618</strain>
    </source>
</reference>
<accession>A0AAP4FAV4</accession>
<name>A0AAP4FAV4_9CORY</name>
<sequence>MNTCVNTVPVDQPASNYTWPRRNGAAIVVTGVLKISGMPRALRPEVERAMDRCIRTESEFIVPGDDPLTAQWCTRWYRDEISMEALVRGEATGPGVDSGVGIGCHQVLTGTEAELAALESAVCYLAQRYGFSATVRFS</sequence>
<evidence type="ECO:0000313" key="2">
    <source>
        <dbReference type="Proteomes" id="UP001230317"/>
    </source>
</evidence>
<dbReference type="RefSeq" id="WP_284641394.1">
    <property type="nucleotide sequence ID" value="NZ_CP100379.1"/>
</dbReference>
<comment type="caution">
    <text evidence="1">The sequence shown here is derived from an EMBL/GenBank/DDBJ whole genome shotgun (WGS) entry which is preliminary data.</text>
</comment>
<evidence type="ECO:0000313" key="1">
    <source>
        <dbReference type="EMBL" id="MDK4333844.1"/>
    </source>
</evidence>
<dbReference type="Proteomes" id="UP001230317">
    <property type="component" value="Unassembled WGS sequence"/>
</dbReference>
<gene>
    <name evidence="1" type="ORF">QPX58_00185</name>
</gene>